<dbReference type="PANTHER" id="PTHR11113">
    <property type="entry name" value="N-ACETYLGLUCOSAMINE-6-PHOSPHATE DEACETYLASE"/>
    <property type="match status" value="1"/>
</dbReference>
<reference evidence="10" key="2">
    <citation type="submission" date="2023-01" db="EMBL/GenBank/DDBJ databases">
        <title>Draft genome sequence of Pseudoalteromonas tetraodonis strain NBRC 103034.</title>
        <authorList>
            <person name="Sun Q."/>
            <person name="Mori K."/>
        </authorList>
    </citation>
    <scope>NUCLEOTIDE SEQUENCE</scope>
    <source>
        <strain evidence="10">NBRC 103034</strain>
    </source>
</reference>
<feature type="active site" description="Proton donor/acceptor" evidence="6">
    <location>
        <position position="268"/>
    </location>
</feature>
<feature type="binding site" evidence="8">
    <location>
        <position position="189"/>
    </location>
    <ligand>
        <name>Zn(2+)</name>
        <dbReference type="ChEBI" id="CHEBI:29105"/>
    </ligand>
</feature>
<dbReference type="PANTHER" id="PTHR11113:SF14">
    <property type="entry name" value="N-ACETYLGLUCOSAMINE-6-PHOSPHATE DEACETYLASE"/>
    <property type="match status" value="1"/>
</dbReference>
<evidence type="ECO:0000256" key="8">
    <source>
        <dbReference type="PIRSR" id="PIRSR038994-3"/>
    </source>
</evidence>
<dbReference type="Gene3D" id="3.20.20.140">
    <property type="entry name" value="Metal-dependent hydrolases"/>
    <property type="match status" value="1"/>
</dbReference>
<dbReference type="InterPro" id="IPR003764">
    <property type="entry name" value="GlcNAc_6-P_deAcase"/>
</dbReference>
<comment type="caution">
    <text evidence="10">The sequence shown here is derived from an EMBL/GenBank/DDBJ whole genome shotgun (WGS) entry which is preliminary data.</text>
</comment>
<dbReference type="GO" id="GO:0006046">
    <property type="term" value="P:N-acetylglucosamine catabolic process"/>
    <property type="evidence" value="ECO:0007669"/>
    <property type="project" value="TreeGrafter"/>
</dbReference>
<evidence type="ECO:0000256" key="6">
    <source>
        <dbReference type="PIRSR" id="PIRSR038994-1"/>
    </source>
</evidence>
<comment type="similarity">
    <text evidence="1 5">Belongs to the metallo-dependent hydrolases superfamily. NagA family.</text>
</comment>
<organism evidence="10 11">
    <name type="scientific">Pseudoalteromonas tetraodonis GFC</name>
    <dbReference type="NCBI Taxonomy" id="1315271"/>
    <lineage>
        <taxon>Bacteria</taxon>
        <taxon>Pseudomonadati</taxon>
        <taxon>Pseudomonadota</taxon>
        <taxon>Gammaproteobacteria</taxon>
        <taxon>Alteromonadales</taxon>
        <taxon>Pseudoalteromonadaceae</taxon>
        <taxon>Pseudoalteromonas</taxon>
    </lineage>
</organism>
<accession>A0AA37S6L3</accession>
<dbReference type="EC" id="3.5.1.25" evidence="5"/>
<feature type="binding site" evidence="7">
    <location>
        <begin position="301"/>
        <end position="303"/>
    </location>
    <ligand>
        <name>substrate</name>
    </ligand>
</feature>
<feature type="binding site" evidence="7">
    <location>
        <position position="136"/>
    </location>
    <ligand>
        <name>substrate</name>
    </ligand>
</feature>
<dbReference type="SUPFAM" id="SSF51556">
    <property type="entry name" value="Metallo-dependent hydrolases"/>
    <property type="match status" value="1"/>
</dbReference>
<dbReference type="PIRSF" id="PIRSF038994">
    <property type="entry name" value="NagA"/>
    <property type="match status" value="1"/>
</dbReference>
<keyword evidence="11" id="KW-1185">Reference proteome</keyword>
<dbReference type="EMBL" id="BSNE01000020">
    <property type="protein sequence ID" value="GLQ04164.1"/>
    <property type="molecule type" value="Genomic_DNA"/>
</dbReference>
<comment type="catalytic activity">
    <reaction evidence="5">
        <text>N-acetyl-D-glucosamine 6-phosphate + H2O = D-glucosamine 6-phosphate + acetate</text>
        <dbReference type="Rhea" id="RHEA:22936"/>
        <dbReference type="ChEBI" id="CHEBI:15377"/>
        <dbReference type="ChEBI" id="CHEBI:30089"/>
        <dbReference type="ChEBI" id="CHEBI:57513"/>
        <dbReference type="ChEBI" id="CHEBI:58725"/>
        <dbReference type="EC" id="3.5.1.25"/>
    </reaction>
</comment>
<evidence type="ECO:0000259" key="9">
    <source>
        <dbReference type="Pfam" id="PF01979"/>
    </source>
</evidence>
<dbReference type="Gene3D" id="2.30.40.10">
    <property type="entry name" value="Urease, subunit C, domain 1"/>
    <property type="match status" value="1"/>
</dbReference>
<evidence type="ECO:0000313" key="10">
    <source>
        <dbReference type="EMBL" id="GLQ04164.1"/>
    </source>
</evidence>
<dbReference type="NCBIfam" id="TIGR00221">
    <property type="entry name" value="nagA"/>
    <property type="match status" value="1"/>
</dbReference>
<keyword evidence="2 8" id="KW-0479">Metal-binding</keyword>
<protein>
    <recommendedName>
        <fullName evidence="5">N-acetylgalactosamine-6-phosphate deacetylase</fullName>
        <ecNumber evidence="5">3.5.1.25</ecNumber>
    </recommendedName>
    <alternativeName>
        <fullName evidence="5">N-acetylglucosamine-6-phosphate deacetylase</fullName>
    </alternativeName>
</protein>
<dbReference type="RefSeq" id="WP_096038983.1">
    <property type="nucleotide sequence ID" value="NZ_BJXY01000008.1"/>
</dbReference>
<dbReference type="FunFam" id="3.20.20.140:FF:000004">
    <property type="entry name" value="N-acetylglucosamine-6-phosphate deacetylase"/>
    <property type="match status" value="1"/>
</dbReference>
<feature type="domain" description="Amidohydrolase-related" evidence="9">
    <location>
        <begin position="48"/>
        <end position="373"/>
    </location>
</feature>
<evidence type="ECO:0000256" key="3">
    <source>
        <dbReference type="ARBA" id="ARBA00022801"/>
    </source>
</evidence>
<keyword evidence="3 5" id="KW-0378">Hydrolase</keyword>
<evidence type="ECO:0000256" key="4">
    <source>
        <dbReference type="ARBA" id="ARBA00023277"/>
    </source>
</evidence>
<feature type="binding site" evidence="7">
    <location>
        <position position="245"/>
    </location>
    <ligand>
        <name>substrate</name>
    </ligand>
</feature>
<evidence type="ECO:0000256" key="2">
    <source>
        <dbReference type="ARBA" id="ARBA00022723"/>
    </source>
</evidence>
<proteinExistence type="inferred from homology"/>
<comment type="cofactor">
    <cofactor evidence="8">
        <name>a divalent metal cation</name>
        <dbReference type="ChEBI" id="CHEBI:60240"/>
    </cofactor>
    <text evidence="8">Binds 1 divalent metal cation per subunit.</text>
</comment>
<reference evidence="10" key="1">
    <citation type="journal article" date="2014" name="Int. J. Syst. Evol. Microbiol.">
        <title>Complete genome sequence of Corynebacterium casei LMG S-19264T (=DSM 44701T), isolated from a smear-ripened cheese.</title>
        <authorList>
            <consortium name="US DOE Joint Genome Institute (JGI-PGF)"/>
            <person name="Walter F."/>
            <person name="Albersmeier A."/>
            <person name="Kalinowski J."/>
            <person name="Ruckert C."/>
        </authorList>
    </citation>
    <scope>NUCLEOTIDE SEQUENCE</scope>
    <source>
        <strain evidence="10">NBRC 103034</strain>
    </source>
</reference>
<name>A0AA37S6L3_9GAMM</name>
<feature type="binding site" evidence="7">
    <location>
        <begin position="213"/>
        <end position="214"/>
    </location>
    <ligand>
        <name>substrate</name>
    </ligand>
</feature>
<sequence>MSVKRIHVAELFDGEQFVNDKVLSIDAGIITAIDDNVQQADEHLTGLVAPGFIDMQVNGGGGVLFNRTSSVAGVKQMLLAHAKYGTTAMLPTLITDTVEVMHQAADVIADAIALQTPGIIGIHFEGPHLSVAKKGAHSADYIRPISEQEWQVLSRQDLGKVVVTVAPENVLPSDIAKMREVGIHVCLGHTNASFAQAQRAVDAGATGFTHLYNAMSPLQGREPGVVGCALLNDDTYCGLIVDGHHVDYAACQLALKAKPMGRVFLVTDAMPPVGTNDTEFAFFDRTVTLDNGKLTSTTGELAGSALDMATAVRNTVTHLKQPLAQALNMASLYPAQYLKLPATHGRLIPGSPADFVQLNTQQQVISTWIGGAQVC</sequence>
<feature type="binding site" evidence="7">
    <location>
        <position position="221"/>
    </location>
    <ligand>
        <name>substrate</name>
    </ligand>
</feature>
<evidence type="ECO:0000313" key="11">
    <source>
        <dbReference type="Proteomes" id="UP001161408"/>
    </source>
</evidence>
<dbReference type="InterPro" id="IPR006680">
    <property type="entry name" value="Amidohydro-rel"/>
</dbReference>
<dbReference type="Proteomes" id="UP001161408">
    <property type="component" value="Unassembled WGS sequence"/>
</dbReference>
<feature type="binding site" evidence="8">
    <location>
        <position position="125"/>
    </location>
    <ligand>
        <name>Zn(2+)</name>
        <dbReference type="ChEBI" id="CHEBI:29105"/>
    </ligand>
</feature>
<evidence type="ECO:0000256" key="1">
    <source>
        <dbReference type="ARBA" id="ARBA00010716"/>
    </source>
</evidence>
<dbReference type="Pfam" id="PF01979">
    <property type="entry name" value="Amidohydro_1"/>
    <property type="match status" value="1"/>
</dbReference>
<dbReference type="GO" id="GO:0008448">
    <property type="term" value="F:N-acetylglucosamine-6-phosphate deacetylase activity"/>
    <property type="evidence" value="ECO:0007669"/>
    <property type="project" value="UniProtKB-UniRule"/>
</dbReference>
<evidence type="ECO:0000256" key="7">
    <source>
        <dbReference type="PIRSR" id="PIRSR038994-2"/>
    </source>
</evidence>
<keyword evidence="4 5" id="KW-0119">Carbohydrate metabolism</keyword>
<dbReference type="InterPro" id="IPR011059">
    <property type="entry name" value="Metal-dep_hydrolase_composite"/>
</dbReference>
<feature type="binding site" evidence="8">
    <location>
        <position position="210"/>
    </location>
    <ligand>
        <name>Zn(2+)</name>
        <dbReference type="ChEBI" id="CHEBI:29105"/>
    </ligand>
</feature>
<evidence type="ECO:0000256" key="5">
    <source>
        <dbReference type="PIRNR" id="PIRNR038994"/>
    </source>
</evidence>
<dbReference type="CDD" id="cd00854">
    <property type="entry name" value="NagA"/>
    <property type="match status" value="1"/>
</dbReference>
<dbReference type="InterPro" id="IPR032466">
    <property type="entry name" value="Metal_Hydrolase"/>
</dbReference>
<dbReference type="SUPFAM" id="SSF51338">
    <property type="entry name" value="Composite domain of metallo-dependent hydrolases"/>
    <property type="match status" value="1"/>
</dbReference>
<gene>
    <name evidence="10" type="primary">nagA_2</name>
    <name evidence="10" type="ORF">GCM10007914_30450</name>
</gene>
<dbReference type="GO" id="GO:0046872">
    <property type="term" value="F:metal ion binding"/>
    <property type="evidence" value="ECO:0007669"/>
    <property type="project" value="UniProtKB-KW"/>
</dbReference>
<dbReference type="AlphaFoldDB" id="A0AA37S6L3"/>